<evidence type="ECO:0000256" key="2">
    <source>
        <dbReference type="SAM" id="MobiDB-lite"/>
    </source>
</evidence>
<dbReference type="RefSeq" id="XP_025429019.1">
    <property type="nucleotide sequence ID" value="XM_025572826.1"/>
</dbReference>
<evidence type="ECO:0000313" key="3">
    <source>
        <dbReference type="EMBL" id="PYH43037.1"/>
    </source>
</evidence>
<dbReference type="EMBL" id="KZ821247">
    <property type="protein sequence ID" value="PYH43037.1"/>
    <property type="molecule type" value="Genomic_DNA"/>
</dbReference>
<feature type="compositionally biased region" description="Polar residues" evidence="2">
    <location>
        <begin position="485"/>
        <end position="500"/>
    </location>
</feature>
<keyword evidence="4" id="KW-1185">Reference proteome</keyword>
<evidence type="ECO:0000313" key="4">
    <source>
        <dbReference type="Proteomes" id="UP000248349"/>
    </source>
</evidence>
<feature type="region of interest" description="Disordered" evidence="2">
    <location>
        <begin position="472"/>
        <end position="514"/>
    </location>
</feature>
<keyword evidence="1" id="KW-0175">Coiled coil</keyword>
<proteinExistence type="predicted"/>
<dbReference type="OrthoDB" id="5421041at2759"/>
<feature type="coiled-coil region" evidence="1">
    <location>
        <begin position="52"/>
        <end position="198"/>
    </location>
</feature>
<protein>
    <recommendedName>
        <fullName evidence="5">MEI5 protein</fullName>
    </recommendedName>
</protein>
<dbReference type="AlphaFoldDB" id="A0A318Z9E6"/>
<dbReference type="Proteomes" id="UP000248349">
    <property type="component" value="Unassembled WGS sequence"/>
</dbReference>
<evidence type="ECO:0000256" key="1">
    <source>
        <dbReference type="SAM" id="Coils"/>
    </source>
</evidence>
<dbReference type="GeneID" id="37074054"/>
<name>A0A318Z9E6_9EURO</name>
<gene>
    <name evidence="3" type="ORF">BP01DRAFT_324340</name>
</gene>
<evidence type="ECO:0008006" key="5">
    <source>
        <dbReference type="Google" id="ProtNLM"/>
    </source>
</evidence>
<accession>A0A318Z9E6</accession>
<sequence>MSAMTCENPSMAAAASSSLVPEAQTILSFFDQLKALSPSVGFEMIMNICEDNRKLQGRLDDMSNKVKKREATIDGMLEVNEKAKSQHRETIVQVQKLEKVIQEKESLVEKQIRGLCDRDTQIKKLTAEMKKQADHLARTKQECGTLQGTIEAKDTIITGLKTDKVNLTDRLTRLEKLNSDIEEANQNLKSTLADVQAKLCRVEGFTVGHIDSEENILIDSFTGLWELAKTKLNSAFAVDLPPESFQNVSAWSKLKESHLAQTHRIPLPYSNSQAAKQVRSALVLAILAREIDQHVFQPVYILPTDPRIRQTLKYLARTDFEKESFCRSLLQSINPDMQDKSLQTTIKNVVSNVLCYIDDILPDTQRASLYSEIEVIVRKAAEVWQLIRRSKRMYEPDFDPLESDEDWIAFDAPDKERSASGSKHNPREPDTLTVFPRLSSIENNNVIDYSVVIQLASSSHFLSKARSEIKREPSSSSVVRKMAQTWRNRSVTSKDTNVRQSLELANGHNKVNSK</sequence>
<reference evidence="3 4" key="1">
    <citation type="submission" date="2016-12" db="EMBL/GenBank/DDBJ databases">
        <title>The genomes of Aspergillus section Nigri reveals drivers in fungal speciation.</title>
        <authorList>
            <consortium name="DOE Joint Genome Institute"/>
            <person name="Vesth T.C."/>
            <person name="Nybo J."/>
            <person name="Theobald S."/>
            <person name="Brandl J."/>
            <person name="Frisvad J.C."/>
            <person name="Nielsen K.F."/>
            <person name="Lyhne E.K."/>
            <person name="Kogle M.E."/>
            <person name="Kuo A."/>
            <person name="Riley R."/>
            <person name="Clum A."/>
            <person name="Nolan M."/>
            <person name="Lipzen A."/>
            <person name="Salamov A."/>
            <person name="Henrissat B."/>
            <person name="Wiebenga A."/>
            <person name="De Vries R.P."/>
            <person name="Grigoriev I.V."/>
            <person name="Mortensen U.H."/>
            <person name="Andersen M.R."/>
            <person name="Baker S.E."/>
        </authorList>
    </citation>
    <scope>NUCLEOTIDE SEQUENCE [LARGE SCALE GENOMIC DNA]</scope>
    <source>
        <strain evidence="3 4">JOP 1030-1</strain>
    </source>
</reference>
<organism evidence="3 4">
    <name type="scientific">Aspergillus saccharolyticus JOP 1030-1</name>
    <dbReference type="NCBI Taxonomy" id="1450539"/>
    <lineage>
        <taxon>Eukaryota</taxon>
        <taxon>Fungi</taxon>
        <taxon>Dikarya</taxon>
        <taxon>Ascomycota</taxon>
        <taxon>Pezizomycotina</taxon>
        <taxon>Eurotiomycetes</taxon>
        <taxon>Eurotiomycetidae</taxon>
        <taxon>Eurotiales</taxon>
        <taxon>Aspergillaceae</taxon>
        <taxon>Aspergillus</taxon>
        <taxon>Aspergillus subgen. Circumdati</taxon>
    </lineage>
</organism>